<proteinExistence type="predicted"/>
<dbReference type="AlphaFoldDB" id="Q0RXX9"/>
<name>Q0RXX9_RHOJR</name>
<evidence type="ECO:0000313" key="1">
    <source>
        <dbReference type="EMBL" id="ABG99857.1"/>
    </source>
</evidence>
<accession>Q0RXX9</accession>
<dbReference type="KEGG" id="rha:RHA1_ro08813"/>
<dbReference type="EMBL" id="CP000432">
    <property type="protein sequence ID" value="ABG99857.1"/>
    <property type="molecule type" value="Genomic_DNA"/>
</dbReference>
<evidence type="ECO:0000313" key="2">
    <source>
        <dbReference type="Proteomes" id="UP000008710"/>
    </source>
</evidence>
<dbReference type="HOGENOM" id="CLU_1863624_0_0_11"/>
<organism evidence="1 2">
    <name type="scientific">Rhodococcus jostii (strain RHA1)</name>
    <dbReference type="NCBI Taxonomy" id="101510"/>
    <lineage>
        <taxon>Bacteria</taxon>
        <taxon>Bacillati</taxon>
        <taxon>Actinomycetota</taxon>
        <taxon>Actinomycetes</taxon>
        <taxon>Mycobacteriales</taxon>
        <taxon>Nocardiaceae</taxon>
        <taxon>Rhodococcus</taxon>
    </lineage>
</organism>
<gene>
    <name evidence="1" type="ordered locus">RHA1_ro08813</name>
</gene>
<protein>
    <submittedName>
        <fullName evidence="1">Uncharacterized protein</fullName>
    </submittedName>
</protein>
<sequence>MASNVTSISDIRQALCIYRLRCHHRDLSKDENPLYAFLLTYIGDQSSVVLIGQKEAAMGYRQGGTSNRGRTLARERYARASTAARRHLLEIFLEEVLGLSGPQANLEAKILQDAPSEQVEQLIRARVGIDPVHPAAC</sequence>
<keyword evidence="1" id="KW-0614">Plasmid</keyword>
<geneLocation type="plasmid" evidence="1 2">
    <name>pRHL1</name>
</geneLocation>
<dbReference type="Proteomes" id="UP000008710">
    <property type="component" value="Plasmid pRHL1"/>
</dbReference>
<reference evidence="2" key="1">
    <citation type="journal article" date="2006" name="Proc. Natl. Acad. Sci. U.S.A.">
        <title>The complete genome of Rhodococcus sp. RHA1 provides insights into a catabolic powerhouse.</title>
        <authorList>
            <person name="McLeod M.P."/>
            <person name="Warren R.L."/>
            <person name="Hsiao W.W.L."/>
            <person name="Araki N."/>
            <person name="Myhre M."/>
            <person name="Fernandes C."/>
            <person name="Miyazawa D."/>
            <person name="Wong W."/>
            <person name="Lillquist A.L."/>
            <person name="Wang D."/>
            <person name="Dosanjh M."/>
            <person name="Hara H."/>
            <person name="Petrescu A."/>
            <person name="Morin R.D."/>
            <person name="Yang G."/>
            <person name="Stott J.M."/>
            <person name="Schein J.E."/>
            <person name="Shin H."/>
            <person name="Smailus D."/>
            <person name="Siddiqui A.S."/>
            <person name="Marra M.A."/>
            <person name="Jones S.J.M."/>
            <person name="Holt R."/>
            <person name="Brinkman F.S.L."/>
            <person name="Miyauchi K."/>
            <person name="Fukuda M."/>
            <person name="Davies J.E."/>
            <person name="Mohn W.W."/>
            <person name="Eltis L.D."/>
        </authorList>
    </citation>
    <scope>NUCLEOTIDE SEQUENCE [LARGE SCALE GENOMIC DNA]</scope>
    <source>
        <strain evidence="2">RHA1</strain>
    </source>
</reference>